<proteinExistence type="predicted"/>
<feature type="transmembrane region" description="Helical" evidence="1">
    <location>
        <begin position="59"/>
        <end position="76"/>
    </location>
</feature>
<organism evidence="4 5">
    <name type="scientific">Candidatus Uhrbacteria bacterium GW2011_GWF2_46_218</name>
    <dbReference type="NCBI Taxonomy" id="1619001"/>
    <lineage>
        <taxon>Bacteria</taxon>
        <taxon>Candidatus Uhriibacteriota</taxon>
    </lineage>
</organism>
<dbReference type="InterPro" id="IPR028096">
    <property type="entry name" value="EfeO_Cupredoxin"/>
</dbReference>
<dbReference type="Gene3D" id="2.60.40.420">
    <property type="entry name" value="Cupredoxins - blue copper proteins"/>
    <property type="match status" value="1"/>
</dbReference>
<evidence type="ECO:0000256" key="1">
    <source>
        <dbReference type="SAM" id="Phobius"/>
    </source>
</evidence>
<dbReference type="SUPFAM" id="SSF49503">
    <property type="entry name" value="Cupredoxins"/>
    <property type="match status" value="1"/>
</dbReference>
<dbReference type="InterPro" id="IPR039447">
    <property type="entry name" value="UreH-like_TM_dom"/>
</dbReference>
<dbReference type="Proteomes" id="UP000034705">
    <property type="component" value="Unassembled WGS sequence"/>
</dbReference>
<protein>
    <recommendedName>
        <fullName evidence="6">Heavy metal transport/detoxification protein</fullName>
    </recommendedName>
</protein>
<feature type="domain" description="Urease accessory protein UreH-like transmembrane" evidence="2">
    <location>
        <begin position="1"/>
        <end position="72"/>
    </location>
</feature>
<dbReference type="EMBL" id="LCMG01000001">
    <property type="protein sequence ID" value="KKU34329.1"/>
    <property type="molecule type" value="Genomic_DNA"/>
</dbReference>
<evidence type="ECO:0000259" key="3">
    <source>
        <dbReference type="Pfam" id="PF13473"/>
    </source>
</evidence>
<gene>
    <name evidence="4" type="ORF">UX45_C0001G0038</name>
</gene>
<evidence type="ECO:0000313" key="5">
    <source>
        <dbReference type="Proteomes" id="UP000034705"/>
    </source>
</evidence>
<dbReference type="Pfam" id="PF13473">
    <property type="entry name" value="Cupredoxin_1"/>
    <property type="match status" value="1"/>
</dbReference>
<keyword evidence="1" id="KW-1133">Transmembrane helix</keyword>
<feature type="transmembrane region" description="Helical" evidence="1">
    <location>
        <begin position="31"/>
        <end position="52"/>
    </location>
</feature>
<reference evidence="4 5" key="1">
    <citation type="journal article" date="2015" name="Nature">
        <title>rRNA introns, odd ribosomes, and small enigmatic genomes across a large radiation of phyla.</title>
        <authorList>
            <person name="Brown C.T."/>
            <person name="Hug L.A."/>
            <person name="Thomas B.C."/>
            <person name="Sharon I."/>
            <person name="Castelle C.J."/>
            <person name="Singh A."/>
            <person name="Wilkins M.J."/>
            <person name="Williams K.H."/>
            <person name="Banfield J.F."/>
        </authorList>
    </citation>
    <scope>NUCLEOTIDE SEQUENCE [LARGE SCALE GENOMIC DNA]</scope>
</reference>
<evidence type="ECO:0000259" key="2">
    <source>
        <dbReference type="Pfam" id="PF13386"/>
    </source>
</evidence>
<feature type="domain" description="EfeO-type cupredoxin-like" evidence="3">
    <location>
        <begin position="84"/>
        <end position="189"/>
    </location>
</feature>
<evidence type="ECO:0000313" key="4">
    <source>
        <dbReference type="EMBL" id="KKU34329.1"/>
    </source>
</evidence>
<name>A0A0G1PNG1_9BACT</name>
<dbReference type="Pfam" id="PF13386">
    <property type="entry name" value="DsbD_2"/>
    <property type="match status" value="1"/>
</dbReference>
<sequence length="191" mass="20538">MAGALTFFLPCGFTQAMQLYALSLGNPWLSALALGLFVLGTLPALLGIGIFFTSIKGSVRVWATLGAGAIALALSIQTAQNGLLLLSAWPTWGETTTAIQTEETQTIRMKVTPYGSYDPDVFTVKKNIPVVWEIDRADRVGCADSLILSAFDIFMPLQKGVNTITFTPDRTGTFTFSCSMGMVRGTLIVED</sequence>
<comment type="caution">
    <text evidence="4">The sequence shown here is derived from an EMBL/GenBank/DDBJ whole genome shotgun (WGS) entry which is preliminary data.</text>
</comment>
<evidence type="ECO:0008006" key="6">
    <source>
        <dbReference type="Google" id="ProtNLM"/>
    </source>
</evidence>
<keyword evidence="1" id="KW-0812">Transmembrane</keyword>
<dbReference type="AlphaFoldDB" id="A0A0G1PNG1"/>
<dbReference type="InterPro" id="IPR008972">
    <property type="entry name" value="Cupredoxin"/>
</dbReference>
<keyword evidence="1" id="KW-0472">Membrane</keyword>
<accession>A0A0G1PNG1</accession>